<feature type="transmembrane region" description="Helical" evidence="1">
    <location>
        <begin position="146"/>
        <end position="166"/>
    </location>
</feature>
<proteinExistence type="predicted"/>
<keyword evidence="3" id="KW-1185">Reference proteome</keyword>
<feature type="transmembrane region" description="Helical" evidence="1">
    <location>
        <begin position="120"/>
        <end position="140"/>
    </location>
</feature>
<keyword evidence="1" id="KW-0472">Membrane</keyword>
<gene>
    <name evidence="2" type="ORF">WJX68_22875</name>
</gene>
<reference evidence="2 3" key="1">
    <citation type="submission" date="2024-03" db="EMBL/GenBank/DDBJ databases">
        <title>Draft genome sequence of Pseudonocardia sp. DW16-2.</title>
        <authorList>
            <person name="Duangmal K."/>
        </authorList>
    </citation>
    <scope>NUCLEOTIDE SEQUENCE [LARGE SCALE GENOMIC DNA]</scope>
    <source>
        <strain evidence="2 3">DW16-2</strain>
    </source>
</reference>
<name>A0ABU8TE65_9PSEU</name>
<protein>
    <submittedName>
        <fullName evidence="2">Uncharacterized protein</fullName>
    </submittedName>
</protein>
<evidence type="ECO:0000313" key="2">
    <source>
        <dbReference type="EMBL" id="MEJ8281796.1"/>
    </source>
</evidence>
<dbReference type="EMBL" id="JBBJUP010000023">
    <property type="protein sequence ID" value="MEJ8281796.1"/>
    <property type="molecule type" value="Genomic_DNA"/>
</dbReference>
<organism evidence="2 3">
    <name type="scientific">Pseudonocardia spirodelae</name>
    <dbReference type="NCBI Taxonomy" id="3133431"/>
    <lineage>
        <taxon>Bacteria</taxon>
        <taxon>Bacillati</taxon>
        <taxon>Actinomycetota</taxon>
        <taxon>Actinomycetes</taxon>
        <taxon>Pseudonocardiales</taxon>
        <taxon>Pseudonocardiaceae</taxon>
        <taxon>Pseudonocardia</taxon>
    </lineage>
</organism>
<comment type="caution">
    <text evidence="2">The sequence shown here is derived from an EMBL/GenBank/DDBJ whole genome shotgun (WGS) entry which is preliminary data.</text>
</comment>
<sequence>MVPDPLSAMVSGPRDAVAHGLSYGLSAQVEALCAAALRRPGRAADARWWADRLSPLDRALDDHRRRRHGPPVRRRAAAAALRREGPRVTHITHVPSPPDGAALALAAAAALPDGRPGRRLGALLPVVPALPAAVAVARSLPASGPGTVLVAAGLALLAGAAVAVRLRAARGSRDRECVRRVRAAVLAAAQRALTAPAAGPYGARRAG</sequence>
<evidence type="ECO:0000256" key="1">
    <source>
        <dbReference type="SAM" id="Phobius"/>
    </source>
</evidence>
<accession>A0ABU8TE65</accession>
<keyword evidence="1" id="KW-1133">Transmembrane helix</keyword>
<dbReference type="Proteomes" id="UP001364211">
    <property type="component" value="Unassembled WGS sequence"/>
</dbReference>
<evidence type="ECO:0000313" key="3">
    <source>
        <dbReference type="Proteomes" id="UP001364211"/>
    </source>
</evidence>
<dbReference type="RefSeq" id="WP_340294523.1">
    <property type="nucleotide sequence ID" value="NZ_JBBJUP010000023.1"/>
</dbReference>
<keyword evidence="1" id="KW-0812">Transmembrane</keyword>